<organism evidence="2 3">
    <name type="scientific">Mammaliicoccus sciuri</name>
    <name type="common">Staphylococcus sciuri</name>
    <dbReference type="NCBI Taxonomy" id="1296"/>
    <lineage>
        <taxon>Bacteria</taxon>
        <taxon>Bacillati</taxon>
        <taxon>Bacillota</taxon>
        <taxon>Bacilli</taxon>
        <taxon>Bacillales</taxon>
        <taxon>Staphylococcaceae</taxon>
        <taxon>Mammaliicoccus</taxon>
    </lineage>
</organism>
<evidence type="ECO:0000313" key="2">
    <source>
        <dbReference type="EMBL" id="ASE35315.1"/>
    </source>
</evidence>
<accession>A0AAI8DKR6</accession>
<name>A0AAI8DKR6_MAMSC</name>
<dbReference type="AlphaFoldDB" id="A0AAI8DKR6"/>
<feature type="transmembrane region" description="Helical" evidence="1">
    <location>
        <begin position="29"/>
        <end position="50"/>
    </location>
</feature>
<gene>
    <name evidence="2" type="ORF">CEP64_12180</name>
</gene>
<dbReference type="EMBL" id="CP022046">
    <property type="protein sequence ID" value="ASE35315.1"/>
    <property type="molecule type" value="Genomic_DNA"/>
</dbReference>
<keyword evidence="1" id="KW-0812">Transmembrane</keyword>
<reference evidence="3" key="1">
    <citation type="submission" date="2017-06" db="EMBL/GenBank/DDBJ databases">
        <title>FDA dAtabase for Regulatory Grade micrObial Sequences (FDA-ARGOS): Supporting development and validation of Infectious Disease Dx tests.</title>
        <authorList>
            <person name="Goldberg B."/>
            <person name="Campos J."/>
            <person name="Tallon L."/>
            <person name="Sadzewicz L."/>
            <person name="Sengamalay N."/>
            <person name="Ott S."/>
            <person name="Godinez A."/>
            <person name="Nagaraj S."/>
            <person name="Vavikolanu K."/>
            <person name="Nadendla S."/>
            <person name="George J."/>
            <person name="Geyer C."/>
            <person name="Sichtig H."/>
        </authorList>
    </citation>
    <scope>NUCLEOTIDE SEQUENCE [LARGE SCALE GENOMIC DNA]</scope>
    <source>
        <strain evidence="3">FDAARGOS_285</strain>
    </source>
</reference>
<keyword evidence="1" id="KW-1133">Transmembrane helix</keyword>
<proteinExistence type="predicted"/>
<protein>
    <submittedName>
        <fullName evidence="2">Uncharacterized protein</fullName>
    </submittedName>
</protein>
<evidence type="ECO:0000256" key="1">
    <source>
        <dbReference type="SAM" id="Phobius"/>
    </source>
</evidence>
<dbReference type="Proteomes" id="UP000197058">
    <property type="component" value="Chromosome"/>
</dbReference>
<dbReference type="RefSeq" id="WP_058590764.1">
    <property type="nucleotide sequence ID" value="NZ_CP022046.2"/>
</dbReference>
<dbReference type="KEGG" id="sscu:CEP64_12180"/>
<sequence length="60" mass="6730">MHFIVTLIVALVVGIYTYKKKVPVNAKTLLFTMAFVIMLLALSDFFAGILEGIQDARNNR</sequence>
<evidence type="ECO:0000313" key="3">
    <source>
        <dbReference type="Proteomes" id="UP000197058"/>
    </source>
</evidence>
<keyword evidence="1" id="KW-0472">Membrane</keyword>